<geneLocation type="plasmid" evidence="3">
    <name>I</name>
</geneLocation>
<sequence length="106" mass="12043">MDLRRLRSLDRRAQMEQEQHPTGSACHNAALRERKVQLHDALEPFVAAKIRGDGVVDFNDRGQSHEMAFIASLDLNVATPTLLSLEQCEQGLQYIAESQAWRRATR</sequence>
<geneLocation type="plasmid" evidence="4">
    <name>cbm2613_p</name>
</geneLocation>
<geneLocation type="plasmid" evidence="2">
    <name>CBM2613_p</name>
</geneLocation>
<evidence type="ECO:0000313" key="3">
    <source>
        <dbReference type="EMBL" id="SPD48841.1"/>
    </source>
</evidence>
<dbReference type="EMBL" id="LT984809">
    <property type="protein sequence ID" value="SPD48841.1"/>
    <property type="molecule type" value="Genomic_DNA"/>
</dbReference>
<name>A0A375HA07_9BURK</name>
<keyword evidence="3" id="KW-0614">Plasmid</keyword>
<gene>
    <name evidence="3" type="ORF">CBM2612_P0186</name>
    <name evidence="2" type="ORF">CBM2613_P10024</name>
</gene>
<accession>A0A375HA07</accession>
<proteinExistence type="predicted"/>
<evidence type="ECO:0000313" key="2">
    <source>
        <dbReference type="EMBL" id="SOZ74377.1"/>
    </source>
</evidence>
<evidence type="ECO:0000313" key="4">
    <source>
        <dbReference type="Proteomes" id="UP000256952"/>
    </source>
</evidence>
<feature type="region of interest" description="Disordered" evidence="1">
    <location>
        <begin position="1"/>
        <end position="28"/>
    </location>
</feature>
<organism evidence="3">
    <name type="scientific">Cupriavidus taiwanensis</name>
    <dbReference type="NCBI Taxonomy" id="164546"/>
    <lineage>
        <taxon>Bacteria</taxon>
        <taxon>Pseudomonadati</taxon>
        <taxon>Pseudomonadota</taxon>
        <taxon>Betaproteobacteria</taxon>
        <taxon>Burkholderiales</taxon>
        <taxon>Burkholderiaceae</taxon>
        <taxon>Cupriavidus</taxon>
    </lineage>
</organism>
<dbReference type="Proteomes" id="UP000256952">
    <property type="component" value="Plasmid CBM2613_p"/>
</dbReference>
<dbReference type="EMBL" id="LT976981">
    <property type="protein sequence ID" value="SOZ74377.1"/>
    <property type="molecule type" value="Genomic_DNA"/>
</dbReference>
<feature type="compositionally biased region" description="Basic and acidic residues" evidence="1">
    <location>
        <begin position="1"/>
        <end position="19"/>
    </location>
</feature>
<reference evidence="2" key="1">
    <citation type="submission" date="2018-01" db="EMBL/GenBank/DDBJ databases">
        <authorList>
            <person name="Clerissi C."/>
        </authorList>
    </citation>
    <scope>NUCLEOTIDE SEQUENCE</scope>
    <source>
        <strain evidence="2">Cupriavidus taiwanensis STM 8556</strain>
        <plasmid evidence="2">CBM2613_p</plasmid>
    </source>
</reference>
<reference evidence="3 4" key="2">
    <citation type="submission" date="2018-01" db="EMBL/GenBank/DDBJ databases">
        <authorList>
            <person name="Gaut B.S."/>
            <person name="Morton B.R."/>
            <person name="Clegg M.T."/>
            <person name="Duvall M.R."/>
        </authorList>
    </citation>
    <scope>NUCLEOTIDE SEQUENCE</scope>
    <source>
        <strain evidence="3">Cupriavidus taiwanensis STM 8555</strain>
        <plasmid evidence="3">I</plasmid>
        <plasmid evidence="4">Plasmid cbm2613_p</plasmid>
    </source>
</reference>
<dbReference type="AlphaFoldDB" id="A0A375HA07"/>
<protein>
    <submittedName>
        <fullName evidence="3">Uncharacterized protein</fullName>
    </submittedName>
</protein>
<evidence type="ECO:0000256" key="1">
    <source>
        <dbReference type="SAM" id="MobiDB-lite"/>
    </source>
</evidence>